<reference evidence="1" key="1">
    <citation type="journal article" date="2014" name="Front. Microbiol.">
        <title>High frequency of phylogenetically diverse reductive dehalogenase-homologous genes in deep subseafloor sedimentary metagenomes.</title>
        <authorList>
            <person name="Kawai M."/>
            <person name="Futagami T."/>
            <person name="Toyoda A."/>
            <person name="Takaki Y."/>
            <person name="Nishi S."/>
            <person name="Hori S."/>
            <person name="Arai W."/>
            <person name="Tsubouchi T."/>
            <person name="Morono Y."/>
            <person name="Uchiyama I."/>
            <person name="Ito T."/>
            <person name="Fujiyama A."/>
            <person name="Inagaki F."/>
            <person name="Takami H."/>
        </authorList>
    </citation>
    <scope>NUCLEOTIDE SEQUENCE</scope>
    <source>
        <strain evidence="1">Expedition CK06-06</strain>
    </source>
</reference>
<gene>
    <name evidence="1" type="ORF">S06H3_45454</name>
</gene>
<organism evidence="1">
    <name type="scientific">marine sediment metagenome</name>
    <dbReference type="NCBI Taxonomy" id="412755"/>
    <lineage>
        <taxon>unclassified sequences</taxon>
        <taxon>metagenomes</taxon>
        <taxon>ecological metagenomes</taxon>
    </lineage>
</organism>
<accession>X1NTJ7</accession>
<proteinExistence type="predicted"/>
<sequence>MAEAKVIKMDDFAERWRITKKNESKIVEVRFDEDRIVKGVVLLSDVGREELLRLSELDLLAIVKALEAGEYKLEREKKGEHGT</sequence>
<dbReference type="AlphaFoldDB" id="X1NTJ7"/>
<name>X1NTJ7_9ZZZZ</name>
<dbReference type="EMBL" id="BARV01028381">
    <property type="protein sequence ID" value="GAI33526.1"/>
    <property type="molecule type" value="Genomic_DNA"/>
</dbReference>
<comment type="caution">
    <text evidence="1">The sequence shown here is derived from an EMBL/GenBank/DDBJ whole genome shotgun (WGS) entry which is preliminary data.</text>
</comment>
<evidence type="ECO:0000313" key="1">
    <source>
        <dbReference type="EMBL" id="GAI33526.1"/>
    </source>
</evidence>
<protein>
    <submittedName>
        <fullName evidence="1">Uncharacterized protein</fullName>
    </submittedName>
</protein>